<protein>
    <submittedName>
        <fullName evidence="1">Uncharacterized protein</fullName>
    </submittedName>
</protein>
<gene>
    <name evidence="1" type="ORF">F5144DRAFT_543430</name>
</gene>
<comment type="caution">
    <text evidence="1">The sequence shown here is derived from an EMBL/GenBank/DDBJ whole genome shotgun (WGS) entry which is preliminary data.</text>
</comment>
<accession>A0ACB7PNC4</accession>
<dbReference type="Proteomes" id="UP000724584">
    <property type="component" value="Unassembled WGS sequence"/>
</dbReference>
<dbReference type="EMBL" id="JAGIZQ010000001">
    <property type="protein sequence ID" value="KAH6650370.1"/>
    <property type="molecule type" value="Genomic_DNA"/>
</dbReference>
<proteinExistence type="predicted"/>
<evidence type="ECO:0000313" key="1">
    <source>
        <dbReference type="EMBL" id="KAH6650370.1"/>
    </source>
</evidence>
<evidence type="ECO:0000313" key="2">
    <source>
        <dbReference type="Proteomes" id="UP000724584"/>
    </source>
</evidence>
<name>A0ACB7PNC4_9PEZI</name>
<organism evidence="1 2">
    <name type="scientific">Chaetomium tenue</name>
    <dbReference type="NCBI Taxonomy" id="1854479"/>
    <lineage>
        <taxon>Eukaryota</taxon>
        <taxon>Fungi</taxon>
        <taxon>Dikarya</taxon>
        <taxon>Ascomycota</taxon>
        <taxon>Pezizomycotina</taxon>
        <taxon>Sordariomycetes</taxon>
        <taxon>Sordariomycetidae</taxon>
        <taxon>Sordariales</taxon>
        <taxon>Chaetomiaceae</taxon>
        <taxon>Chaetomium</taxon>
    </lineage>
</organism>
<reference evidence="1 2" key="1">
    <citation type="journal article" date="2021" name="Nat. Commun.">
        <title>Genetic determinants of endophytism in the Arabidopsis root mycobiome.</title>
        <authorList>
            <person name="Mesny F."/>
            <person name="Miyauchi S."/>
            <person name="Thiergart T."/>
            <person name="Pickel B."/>
            <person name="Atanasova L."/>
            <person name="Karlsson M."/>
            <person name="Huettel B."/>
            <person name="Barry K.W."/>
            <person name="Haridas S."/>
            <person name="Chen C."/>
            <person name="Bauer D."/>
            <person name="Andreopoulos W."/>
            <person name="Pangilinan J."/>
            <person name="LaButti K."/>
            <person name="Riley R."/>
            <person name="Lipzen A."/>
            <person name="Clum A."/>
            <person name="Drula E."/>
            <person name="Henrissat B."/>
            <person name="Kohler A."/>
            <person name="Grigoriev I.V."/>
            <person name="Martin F.M."/>
            <person name="Hacquard S."/>
        </authorList>
    </citation>
    <scope>NUCLEOTIDE SEQUENCE [LARGE SCALE GENOMIC DNA]</scope>
    <source>
        <strain evidence="1 2">MPI-SDFR-AT-0079</strain>
    </source>
</reference>
<keyword evidence="2" id="KW-1185">Reference proteome</keyword>
<sequence length="261" mass="29314">MHDPPTASCPWDIVLNGPRLERPTAPEPRQSQPGYSTRYHMRPPSASGTLKLGIRKIDSWVLPTKPQPWLTMEFPGCPSEATWGTTMDSYNTAGAWRTRNRNFWGKTTSSWPRIAPIGILRMLAGQHPLGGHRRRMQWLSSVSAETVITRHQHLISSQGTAGYNLTPHLGNEGDHLLIGPCPTTRSFCRVKEPYALPNLACGNDVGNLEGGCFCPQGLWQRASCGRRRELNPRKRCRSRLCNTTPFGLAWPYVVKTQFTRK</sequence>